<dbReference type="STRING" id="1915309.AXG55_03785"/>
<evidence type="ECO:0000313" key="2">
    <source>
        <dbReference type="EMBL" id="APJ03076.1"/>
    </source>
</evidence>
<name>A0A1L4CYQ0_9BACT</name>
<accession>A0A1L4CYQ0</accession>
<evidence type="ECO:0000313" key="3">
    <source>
        <dbReference type="Proteomes" id="UP000184731"/>
    </source>
</evidence>
<dbReference type="Gene3D" id="3.40.190.10">
    <property type="entry name" value="Periplasmic binding protein-like II"/>
    <property type="match status" value="2"/>
</dbReference>
<sequence>MKKIIFILFFLGLFCNSYAKSDEVLSFAAIANTSNQIVGAKLLKDIYAKLNKKLNIEYLPGARASIESNKGTLAGEVLRIYSYGEHFPNLIRIDPEIYYIEPTAFVKNKNLKIDSWSSLKNYRVGIIRGFLWLDAGVKDVSNVTRVNSIDQLVLMVNLDRIDLFISDKLNGLITLKKLKMGDKIQALPNTSFERIKLYHYIHKKYKYLVPQIIKVVKEMKGSGELEALTIKYRDEVMKN</sequence>
<protein>
    <submittedName>
        <fullName evidence="2">Uncharacterized protein</fullName>
    </submittedName>
</protein>
<dbReference type="OrthoDB" id="8481290at2"/>
<reference evidence="2 3" key="1">
    <citation type="submission" date="2016-10" db="EMBL/GenBank/DDBJ databases">
        <title>Silvanigrella aquatica sp. nov., isolated from a freshwater lake located in the Black Forest, Germany, description of Silvanigrellaceae fam. nov., Silvanigrellales ord. nov., reclassification of the order Bdellovibrionales in the class Oligoflexia, reclassification of the families Bacteriovoracaceae and Halobacteriovoraceae in the new order Bacteriovoracales ord. nov., and reclassification of the family Pseudobacteriovoracaceae in the order Oligoflexiales.</title>
        <authorList>
            <person name="Hahn M.W."/>
            <person name="Schmidt J."/>
            <person name="Koll U."/>
            <person name="Rohde M."/>
            <person name="Verbag S."/>
            <person name="Pitt A."/>
            <person name="Nakai R."/>
            <person name="Naganuma T."/>
            <person name="Lang E."/>
        </authorList>
    </citation>
    <scope>NUCLEOTIDE SEQUENCE [LARGE SCALE GENOMIC DNA]</scope>
    <source>
        <strain evidence="2 3">MWH-Nonnen-W8red</strain>
    </source>
</reference>
<dbReference type="EMBL" id="CP017834">
    <property type="protein sequence ID" value="APJ03076.1"/>
    <property type="molecule type" value="Genomic_DNA"/>
</dbReference>
<keyword evidence="1" id="KW-0732">Signal</keyword>
<dbReference type="RefSeq" id="WP_148696792.1">
    <property type="nucleotide sequence ID" value="NZ_CP017834.1"/>
</dbReference>
<dbReference type="SUPFAM" id="SSF53850">
    <property type="entry name" value="Periplasmic binding protein-like II"/>
    <property type="match status" value="1"/>
</dbReference>
<dbReference type="KEGG" id="saqi:AXG55_03785"/>
<dbReference type="PANTHER" id="PTHR35936:SF17">
    <property type="entry name" value="ARGININE-BINDING EXTRACELLULAR PROTEIN ARTP"/>
    <property type="match status" value="1"/>
</dbReference>
<organism evidence="2 3">
    <name type="scientific">Silvanigrella aquatica</name>
    <dbReference type="NCBI Taxonomy" id="1915309"/>
    <lineage>
        <taxon>Bacteria</taxon>
        <taxon>Pseudomonadati</taxon>
        <taxon>Bdellovibrionota</taxon>
        <taxon>Oligoflexia</taxon>
        <taxon>Silvanigrellales</taxon>
        <taxon>Silvanigrellaceae</taxon>
        <taxon>Silvanigrella</taxon>
    </lineage>
</organism>
<feature type="signal peptide" evidence="1">
    <location>
        <begin position="1"/>
        <end position="19"/>
    </location>
</feature>
<gene>
    <name evidence="2" type="ORF">AXG55_03785</name>
</gene>
<dbReference type="PANTHER" id="PTHR35936">
    <property type="entry name" value="MEMBRANE-BOUND LYTIC MUREIN TRANSGLYCOSYLASE F"/>
    <property type="match status" value="1"/>
</dbReference>
<feature type="chain" id="PRO_5012476337" evidence="1">
    <location>
        <begin position="20"/>
        <end position="239"/>
    </location>
</feature>
<dbReference type="AlphaFoldDB" id="A0A1L4CYQ0"/>
<keyword evidence="3" id="KW-1185">Reference proteome</keyword>
<dbReference type="Proteomes" id="UP000184731">
    <property type="component" value="Chromosome"/>
</dbReference>
<evidence type="ECO:0000256" key="1">
    <source>
        <dbReference type="SAM" id="SignalP"/>
    </source>
</evidence>
<proteinExistence type="predicted"/>